<feature type="transmembrane region" description="Helical" evidence="1">
    <location>
        <begin position="56"/>
        <end position="77"/>
    </location>
</feature>
<dbReference type="RefSeq" id="WP_200237434.1">
    <property type="nucleotide sequence ID" value="NZ_NRRV01000024.1"/>
</dbReference>
<reference evidence="2 3" key="1">
    <citation type="journal article" date="2020" name="Microorganisms">
        <title>Osmotic Adaptation and Compatible Solute Biosynthesis of Phototrophic Bacteria as Revealed from Genome Analyses.</title>
        <authorList>
            <person name="Imhoff J.F."/>
            <person name="Rahn T."/>
            <person name="Kunzel S."/>
            <person name="Keller A."/>
            <person name="Neulinger S.C."/>
        </authorList>
    </citation>
    <scope>NUCLEOTIDE SEQUENCE [LARGE SCALE GENOMIC DNA]</scope>
    <source>
        <strain evidence="2 3">DSM 6210</strain>
    </source>
</reference>
<keyword evidence="3" id="KW-1185">Reference proteome</keyword>
<sequence length="136" mass="14682">MLGKFLLTAAVIVLAFYVIRQRADSSGERGERGDTADGARAAASGGRAGLFSRRSLIQTAAGVVVVTMIVGSALALLQGWERARDVVTVEVSNPITGAVERFEARRTDVGDQTIRTLDGRRIRVSEVERIIIREGR</sequence>
<evidence type="ECO:0008006" key="4">
    <source>
        <dbReference type="Google" id="ProtNLM"/>
    </source>
</evidence>
<evidence type="ECO:0000313" key="3">
    <source>
        <dbReference type="Proteomes" id="UP000748752"/>
    </source>
</evidence>
<keyword evidence="1" id="KW-1133">Transmembrane helix</keyword>
<dbReference type="EMBL" id="NRRV01000024">
    <property type="protein sequence ID" value="MBK1631353.1"/>
    <property type="molecule type" value="Genomic_DNA"/>
</dbReference>
<keyword evidence="1" id="KW-0472">Membrane</keyword>
<name>A0ABS1CHI2_9GAMM</name>
<keyword evidence="1" id="KW-0812">Transmembrane</keyword>
<gene>
    <name evidence="2" type="ORF">CKO31_11500</name>
</gene>
<evidence type="ECO:0000313" key="2">
    <source>
        <dbReference type="EMBL" id="MBK1631353.1"/>
    </source>
</evidence>
<accession>A0ABS1CHI2</accession>
<organism evidence="2 3">
    <name type="scientific">Thiohalocapsa halophila</name>
    <dbReference type="NCBI Taxonomy" id="69359"/>
    <lineage>
        <taxon>Bacteria</taxon>
        <taxon>Pseudomonadati</taxon>
        <taxon>Pseudomonadota</taxon>
        <taxon>Gammaproteobacteria</taxon>
        <taxon>Chromatiales</taxon>
        <taxon>Chromatiaceae</taxon>
        <taxon>Thiohalocapsa</taxon>
    </lineage>
</organism>
<proteinExistence type="predicted"/>
<dbReference type="Proteomes" id="UP000748752">
    <property type="component" value="Unassembled WGS sequence"/>
</dbReference>
<evidence type="ECO:0000256" key="1">
    <source>
        <dbReference type="SAM" id="Phobius"/>
    </source>
</evidence>
<protein>
    <recommendedName>
        <fullName evidence="4">Antitermination protein NusG</fullName>
    </recommendedName>
</protein>
<comment type="caution">
    <text evidence="2">The sequence shown here is derived from an EMBL/GenBank/DDBJ whole genome shotgun (WGS) entry which is preliminary data.</text>
</comment>